<feature type="non-terminal residue" evidence="2">
    <location>
        <position position="205"/>
    </location>
</feature>
<dbReference type="InterPro" id="IPR013783">
    <property type="entry name" value="Ig-like_fold"/>
</dbReference>
<keyword evidence="3" id="KW-1185">Reference proteome</keyword>
<dbReference type="InterPro" id="IPR036179">
    <property type="entry name" value="Ig-like_dom_sf"/>
</dbReference>
<proteinExistence type="predicted"/>
<keyword evidence="1" id="KW-0472">Membrane</keyword>
<feature type="transmembrane region" description="Helical" evidence="1">
    <location>
        <begin position="164"/>
        <end position="185"/>
    </location>
</feature>
<accession>A0A8B6H6T7</accession>
<organism evidence="2 3">
    <name type="scientific">Mytilus galloprovincialis</name>
    <name type="common">Mediterranean mussel</name>
    <dbReference type="NCBI Taxonomy" id="29158"/>
    <lineage>
        <taxon>Eukaryota</taxon>
        <taxon>Metazoa</taxon>
        <taxon>Spiralia</taxon>
        <taxon>Lophotrochozoa</taxon>
        <taxon>Mollusca</taxon>
        <taxon>Bivalvia</taxon>
        <taxon>Autobranchia</taxon>
        <taxon>Pteriomorphia</taxon>
        <taxon>Mytilida</taxon>
        <taxon>Mytiloidea</taxon>
        <taxon>Mytilidae</taxon>
        <taxon>Mytilinae</taxon>
        <taxon>Mytilus</taxon>
    </lineage>
</organism>
<dbReference type="Proteomes" id="UP000596742">
    <property type="component" value="Unassembled WGS sequence"/>
</dbReference>
<dbReference type="SUPFAM" id="SSF48726">
    <property type="entry name" value="Immunoglobulin"/>
    <property type="match status" value="1"/>
</dbReference>
<name>A0A8B6H6T7_MYTGA</name>
<comment type="caution">
    <text evidence="2">The sequence shown here is derived from an EMBL/GenBank/DDBJ whole genome shotgun (WGS) entry which is preliminary data.</text>
</comment>
<keyword evidence="1" id="KW-0812">Transmembrane</keyword>
<dbReference type="EMBL" id="UYJE01009583">
    <property type="protein sequence ID" value="VDI74667.1"/>
    <property type="molecule type" value="Genomic_DNA"/>
</dbReference>
<gene>
    <name evidence="2" type="ORF">MGAL_10B005451</name>
</gene>
<dbReference type="AlphaFoldDB" id="A0A8B6H6T7"/>
<evidence type="ECO:0000313" key="3">
    <source>
        <dbReference type="Proteomes" id="UP000596742"/>
    </source>
</evidence>
<protein>
    <submittedName>
        <fullName evidence="2">Uncharacterized protein</fullName>
    </submittedName>
</protein>
<evidence type="ECO:0000313" key="2">
    <source>
        <dbReference type="EMBL" id="VDI74667.1"/>
    </source>
</evidence>
<sequence>MNIWLSLNNVHARHGIYVGHEANTTIADYYKLSYDTRNYQNKTILGVFEWTVTGKVTDFGQNVTLFCHVPNCCPKDAGWDRWTPVQQTLFIDVKTGRPNKKYDGKVFKDGYTLVIQNLTKEDLNVSYSCIYDVTFGQSQFLLEEDVFTDKSDMTPNDGLSKIQIAGIILGIAVTVAVAVVVFVIFNRKKRNKQPTNEEGMALLEI</sequence>
<evidence type="ECO:0000256" key="1">
    <source>
        <dbReference type="SAM" id="Phobius"/>
    </source>
</evidence>
<dbReference type="Gene3D" id="2.60.40.10">
    <property type="entry name" value="Immunoglobulins"/>
    <property type="match status" value="1"/>
</dbReference>
<keyword evidence="1" id="KW-1133">Transmembrane helix</keyword>
<reference evidence="2" key="1">
    <citation type="submission" date="2018-11" db="EMBL/GenBank/DDBJ databases">
        <authorList>
            <person name="Alioto T."/>
            <person name="Alioto T."/>
        </authorList>
    </citation>
    <scope>NUCLEOTIDE SEQUENCE</scope>
</reference>